<comment type="caution">
    <text evidence="1">The sequence shown here is derived from an EMBL/GenBank/DDBJ whole genome shotgun (WGS) entry which is preliminary data.</text>
</comment>
<sequence length="104" mass="11831">MANALWDNLEHRTEAFASGIPHQDQIMQMRDCTNRRHPEVKLVVTDDLLLPAPKRDPRAFAHSVLTEKEKETMRTTLTSKQAEISMTVPEDHLSSLENLPSSKP</sequence>
<proteinExistence type="predicted"/>
<dbReference type="RefSeq" id="WP_380251724.1">
    <property type="nucleotide sequence ID" value="NZ_JBHUII010000004.1"/>
</dbReference>
<protein>
    <submittedName>
        <fullName evidence="1">Uncharacterized protein</fullName>
    </submittedName>
</protein>
<gene>
    <name evidence="1" type="ORF">ACFSKO_11720</name>
</gene>
<keyword evidence="2" id="KW-1185">Reference proteome</keyword>
<evidence type="ECO:0000313" key="2">
    <source>
        <dbReference type="Proteomes" id="UP001597294"/>
    </source>
</evidence>
<reference evidence="2" key="1">
    <citation type="journal article" date="2019" name="Int. J. Syst. Evol. Microbiol.">
        <title>The Global Catalogue of Microorganisms (GCM) 10K type strain sequencing project: providing services to taxonomists for standard genome sequencing and annotation.</title>
        <authorList>
            <consortium name="The Broad Institute Genomics Platform"/>
            <consortium name="The Broad Institute Genome Sequencing Center for Infectious Disease"/>
            <person name="Wu L."/>
            <person name="Ma J."/>
        </authorList>
    </citation>
    <scope>NUCLEOTIDE SEQUENCE [LARGE SCALE GENOMIC DNA]</scope>
    <source>
        <strain evidence="2">CGMCC 4.7192</strain>
    </source>
</reference>
<dbReference type="Proteomes" id="UP001597294">
    <property type="component" value="Unassembled WGS sequence"/>
</dbReference>
<organism evidence="1 2">
    <name type="scientific">Kiloniella antarctica</name>
    <dbReference type="NCBI Taxonomy" id="1550907"/>
    <lineage>
        <taxon>Bacteria</taxon>
        <taxon>Pseudomonadati</taxon>
        <taxon>Pseudomonadota</taxon>
        <taxon>Alphaproteobacteria</taxon>
        <taxon>Rhodospirillales</taxon>
        <taxon>Kiloniellaceae</taxon>
        <taxon>Kiloniella</taxon>
    </lineage>
</organism>
<dbReference type="EMBL" id="JBHUII010000004">
    <property type="protein sequence ID" value="MFD2206290.1"/>
    <property type="molecule type" value="Genomic_DNA"/>
</dbReference>
<name>A0ABW5BN02_9PROT</name>
<evidence type="ECO:0000313" key="1">
    <source>
        <dbReference type="EMBL" id="MFD2206290.1"/>
    </source>
</evidence>
<accession>A0ABW5BN02</accession>